<dbReference type="Proteomes" id="UP001201873">
    <property type="component" value="Unassembled WGS sequence"/>
</dbReference>
<dbReference type="PANTHER" id="PTHR43401">
    <property type="entry name" value="L-THREONINE 3-DEHYDROGENASE"/>
    <property type="match status" value="1"/>
</dbReference>
<dbReference type="InterPro" id="IPR011032">
    <property type="entry name" value="GroES-like_sf"/>
</dbReference>
<gene>
    <name evidence="4" type="ORF">MXD59_25575</name>
</gene>
<dbReference type="Pfam" id="PF08240">
    <property type="entry name" value="ADH_N"/>
    <property type="match status" value="1"/>
</dbReference>
<evidence type="ECO:0000259" key="3">
    <source>
        <dbReference type="Pfam" id="PF08240"/>
    </source>
</evidence>
<dbReference type="InterPro" id="IPR013154">
    <property type="entry name" value="ADH-like_N"/>
</dbReference>
<accession>A0ABT0K6C2</accession>
<evidence type="ECO:0000313" key="4">
    <source>
        <dbReference type="EMBL" id="MCK9879087.1"/>
    </source>
</evidence>
<dbReference type="EMBL" id="JALKFT010000069">
    <property type="protein sequence ID" value="MCK9879087.1"/>
    <property type="molecule type" value="Genomic_DNA"/>
</dbReference>
<evidence type="ECO:0000313" key="5">
    <source>
        <dbReference type="Proteomes" id="UP001201873"/>
    </source>
</evidence>
<sequence>MSRRQRRARAAVLAEFGRDLKLHEFPVPAAPVGGLVVAVEYGGVCGTDLHLRQGRLDVPVPLVLGHEGLGVVHEIGPGGGADALGAPLDPGDRVMWASSIACGECVPCRSYREPTLCTRRHTYGVNRSTADEPALSGVRAEFICLRPGTVVVKVPDGLNPLAAMAFA</sequence>
<dbReference type="SUPFAM" id="SSF50129">
    <property type="entry name" value="GroES-like"/>
    <property type="match status" value="1"/>
</dbReference>
<keyword evidence="5" id="KW-1185">Reference proteome</keyword>
<evidence type="ECO:0000256" key="2">
    <source>
        <dbReference type="ARBA" id="ARBA00023002"/>
    </source>
</evidence>
<evidence type="ECO:0000256" key="1">
    <source>
        <dbReference type="ARBA" id="ARBA00001947"/>
    </source>
</evidence>
<dbReference type="Gene3D" id="3.90.180.10">
    <property type="entry name" value="Medium-chain alcohol dehydrogenases, catalytic domain"/>
    <property type="match status" value="1"/>
</dbReference>
<reference evidence="4 5" key="1">
    <citation type="submission" date="2022-04" db="EMBL/GenBank/DDBJ databases">
        <title>Genome diversity in the genus Frankia.</title>
        <authorList>
            <person name="Carlos-Shanley C."/>
            <person name="Hahn D."/>
        </authorList>
    </citation>
    <scope>NUCLEOTIDE SEQUENCE [LARGE SCALE GENOMIC DNA]</scope>
    <source>
        <strain evidence="4 5">Ag45/Mut15</strain>
    </source>
</reference>
<dbReference type="PANTHER" id="PTHR43401:SF2">
    <property type="entry name" value="L-THREONINE 3-DEHYDROGENASE"/>
    <property type="match status" value="1"/>
</dbReference>
<keyword evidence="2" id="KW-0560">Oxidoreductase</keyword>
<comment type="caution">
    <text evidence="4">The sequence shown here is derived from an EMBL/GenBank/DDBJ whole genome shotgun (WGS) entry which is preliminary data.</text>
</comment>
<dbReference type="RefSeq" id="WP_248827135.1">
    <property type="nucleotide sequence ID" value="NZ_JALKFT010000069.1"/>
</dbReference>
<comment type="cofactor">
    <cofactor evidence="1">
        <name>Zn(2+)</name>
        <dbReference type="ChEBI" id="CHEBI:29105"/>
    </cofactor>
</comment>
<proteinExistence type="predicted"/>
<protein>
    <submittedName>
        <fullName evidence="4">Alcohol dehydrogenase catalytic domain-containing protein</fullName>
    </submittedName>
</protein>
<organism evidence="4 5">
    <name type="scientific">Frankia umida</name>
    <dbReference type="NCBI Taxonomy" id="573489"/>
    <lineage>
        <taxon>Bacteria</taxon>
        <taxon>Bacillati</taxon>
        <taxon>Actinomycetota</taxon>
        <taxon>Actinomycetes</taxon>
        <taxon>Frankiales</taxon>
        <taxon>Frankiaceae</taxon>
        <taxon>Frankia</taxon>
    </lineage>
</organism>
<dbReference type="InterPro" id="IPR050129">
    <property type="entry name" value="Zn_alcohol_dh"/>
</dbReference>
<name>A0ABT0K6C2_9ACTN</name>
<feature type="domain" description="Alcohol dehydrogenase-like N-terminal" evidence="3">
    <location>
        <begin position="35"/>
        <end position="156"/>
    </location>
</feature>